<dbReference type="HOGENOM" id="CLU_2797836_0_0_1"/>
<dbReference type="Proteomes" id="UP000002051">
    <property type="component" value="Unassembled WGS sequence"/>
</dbReference>
<sequence>MTFALNRAVRFGLRFVRTNAKQKKVQVPMPKSDESTRTNDTFKLIFYLTINDTNRTNPSRIGLVWMTF</sequence>
<protein>
    <submittedName>
        <fullName evidence="1 2">Uncharacterized protein</fullName>
    </submittedName>
</protein>
<proteinExistence type="predicted"/>
<reference evidence="1 3" key="1">
    <citation type="journal article" date="2011" name="Nature">
        <title>The Medicago genome provides insight into the evolution of rhizobial symbioses.</title>
        <authorList>
            <person name="Young N.D."/>
            <person name="Debelle F."/>
            <person name="Oldroyd G.E."/>
            <person name="Geurts R."/>
            <person name="Cannon S.B."/>
            <person name="Udvardi M.K."/>
            <person name="Benedito V.A."/>
            <person name="Mayer K.F."/>
            <person name="Gouzy J."/>
            <person name="Schoof H."/>
            <person name="Van de Peer Y."/>
            <person name="Proost S."/>
            <person name="Cook D.R."/>
            <person name="Meyers B.C."/>
            <person name="Spannagl M."/>
            <person name="Cheung F."/>
            <person name="De Mita S."/>
            <person name="Krishnakumar V."/>
            <person name="Gundlach H."/>
            <person name="Zhou S."/>
            <person name="Mudge J."/>
            <person name="Bharti A.K."/>
            <person name="Murray J.D."/>
            <person name="Naoumkina M.A."/>
            <person name="Rosen B."/>
            <person name="Silverstein K.A."/>
            <person name="Tang H."/>
            <person name="Rombauts S."/>
            <person name="Zhao P.X."/>
            <person name="Zhou P."/>
            <person name="Barbe V."/>
            <person name="Bardou P."/>
            <person name="Bechner M."/>
            <person name="Bellec A."/>
            <person name="Berger A."/>
            <person name="Berges H."/>
            <person name="Bidwell S."/>
            <person name="Bisseling T."/>
            <person name="Choisne N."/>
            <person name="Couloux A."/>
            <person name="Denny R."/>
            <person name="Deshpande S."/>
            <person name="Dai X."/>
            <person name="Doyle J.J."/>
            <person name="Dudez A.M."/>
            <person name="Farmer A.D."/>
            <person name="Fouteau S."/>
            <person name="Franken C."/>
            <person name="Gibelin C."/>
            <person name="Gish J."/>
            <person name="Goldstein S."/>
            <person name="Gonzalez A.J."/>
            <person name="Green P.J."/>
            <person name="Hallab A."/>
            <person name="Hartog M."/>
            <person name="Hua A."/>
            <person name="Humphray S.J."/>
            <person name="Jeong D.H."/>
            <person name="Jing Y."/>
            <person name="Jocker A."/>
            <person name="Kenton S.M."/>
            <person name="Kim D.J."/>
            <person name="Klee K."/>
            <person name="Lai H."/>
            <person name="Lang C."/>
            <person name="Lin S."/>
            <person name="Macmil S.L."/>
            <person name="Magdelenat G."/>
            <person name="Matthews L."/>
            <person name="McCorrison J."/>
            <person name="Monaghan E.L."/>
            <person name="Mun J.H."/>
            <person name="Najar F.Z."/>
            <person name="Nicholson C."/>
            <person name="Noirot C."/>
            <person name="O'Bleness M."/>
            <person name="Paule C.R."/>
            <person name="Poulain J."/>
            <person name="Prion F."/>
            <person name="Qin B."/>
            <person name="Qu C."/>
            <person name="Retzel E.F."/>
            <person name="Riddle C."/>
            <person name="Sallet E."/>
            <person name="Samain S."/>
            <person name="Samson N."/>
            <person name="Sanders I."/>
            <person name="Saurat O."/>
            <person name="Scarpelli C."/>
            <person name="Schiex T."/>
            <person name="Segurens B."/>
            <person name="Severin A.J."/>
            <person name="Sherrier D.J."/>
            <person name="Shi R."/>
            <person name="Sims S."/>
            <person name="Singer S.R."/>
            <person name="Sinharoy S."/>
            <person name="Sterck L."/>
            <person name="Viollet A."/>
            <person name="Wang B.B."/>
            <person name="Wang K."/>
            <person name="Wang M."/>
            <person name="Wang X."/>
            <person name="Warfsmann J."/>
            <person name="Weissenbach J."/>
            <person name="White D.D."/>
            <person name="White J.D."/>
            <person name="Wiley G.B."/>
            <person name="Wincker P."/>
            <person name="Xing Y."/>
            <person name="Yang L."/>
            <person name="Yao Z."/>
            <person name="Ying F."/>
            <person name="Zhai J."/>
            <person name="Zhou L."/>
            <person name="Zuber A."/>
            <person name="Denarie J."/>
            <person name="Dixon R.A."/>
            <person name="May G.D."/>
            <person name="Schwartz D.C."/>
            <person name="Rogers J."/>
            <person name="Quetier F."/>
            <person name="Town C.D."/>
            <person name="Roe B.A."/>
        </authorList>
    </citation>
    <scope>NUCLEOTIDE SEQUENCE [LARGE SCALE GENOMIC DNA]</scope>
    <source>
        <strain evidence="1">A17</strain>
        <strain evidence="2 3">cv. Jemalong A17</strain>
    </source>
</reference>
<accession>G7KTK8</accession>
<dbReference type="EnsemblPlants" id="AES81386">
    <property type="protein sequence ID" value="AES81386"/>
    <property type="gene ID" value="MTR_7g092180"/>
</dbReference>
<evidence type="ECO:0000313" key="2">
    <source>
        <dbReference type="EnsemblPlants" id="AES81386"/>
    </source>
</evidence>
<evidence type="ECO:0000313" key="3">
    <source>
        <dbReference type="Proteomes" id="UP000002051"/>
    </source>
</evidence>
<dbReference type="EMBL" id="CM001223">
    <property type="protein sequence ID" value="AES81386.1"/>
    <property type="molecule type" value="Genomic_DNA"/>
</dbReference>
<dbReference type="AlphaFoldDB" id="G7KTK8"/>
<organism evidence="1 3">
    <name type="scientific">Medicago truncatula</name>
    <name type="common">Barrel medic</name>
    <name type="synonym">Medicago tribuloides</name>
    <dbReference type="NCBI Taxonomy" id="3880"/>
    <lineage>
        <taxon>Eukaryota</taxon>
        <taxon>Viridiplantae</taxon>
        <taxon>Streptophyta</taxon>
        <taxon>Embryophyta</taxon>
        <taxon>Tracheophyta</taxon>
        <taxon>Spermatophyta</taxon>
        <taxon>Magnoliopsida</taxon>
        <taxon>eudicotyledons</taxon>
        <taxon>Gunneridae</taxon>
        <taxon>Pentapetalae</taxon>
        <taxon>rosids</taxon>
        <taxon>fabids</taxon>
        <taxon>Fabales</taxon>
        <taxon>Fabaceae</taxon>
        <taxon>Papilionoideae</taxon>
        <taxon>50 kb inversion clade</taxon>
        <taxon>NPAAA clade</taxon>
        <taxon>Hologalegina</taxon>
        <taxon>IRL clade</taxon>
        <taxon>Trifolieae</taxon>
        <taxon>Medicago</taxon>
    </lineage>
</organism>
<gene>
    <name evidence="1" type="ordered locus">MTR_7g092180</name>
</gene>
<name>G7KTK8_MEDTR</name>
<dbReference type="PaxDb" id="3880-AES81386"/>
<keyword evidence="3" id="KW-1185">Reference proteome</keyword>
<reference evidence="2" key="3">
    <citation type="submission" date="2015-04" db="UniProtKB">
        <authorList>
            <consortium name="EnsemblPlants"/>
        </authorList>
    </citation>
    <scope>IDENTIFICATION</scope>
    <source>
        <strain evidence="2">cv. Jemalong A17</strain>
    </source>
</reference>
<reference evidence="1 3" key="2">
    <citation type="journal article" date="2014" name="BMC Genomics">
        <title>An improved genome release (version Mt4.0) for the model legume Medicago truncatula.</title>
        <authorList>
            <person name="Tang H."/>
            <person name="Krishnakumar V."/>
            <person name="Bidwell S."/>
            <person name="Rosen B."/>
            <person name="Chan A."/>
            <person name="Zhou S."/>
            <person name="Gentzbittel L."/>
            <person name="Childs K.L."/>
            <person name="Yandell M."/>
            <person name="Gundlach H."/>
            <person name="Mayer K.F."/>
            <person name="Schwartz D.C."/>
            <person name="Town C.D."/>
        </authorList>
    </citation>
    <scope>GENOME REANNOTATION</scope>
    <source>
        <strain evidence="2 3">cv. Jemalong A17</strain>
    </source>
</reference>
<evidence type="ECO:0000313" key="1">
    <source>
        <dbReference type="EMBL" id="AES81386.1"/>
    </source>
</evidence>